<dbReference type="Gene3D" id="1.20.120.740">
    <property type="entry name" value="YgfB uncharacterised protein family UPF0149, PF03695"/>
    <property type="match status" value="1"/>
</dbReference>
<name>A0ABV2BW51_9GAMM</name>
<dbReference type="PANTHER" id="PTHR37528:SF1">
    <property type="entry name" value="UPF0149 PROTEIN YGFB"/>
    <property type="match status" value="1"/>
</dbReference>
<dbReference type="Pfam" id="PF03695">
    <property type="entry name" value="UPF0149"/>
    <property type="match status" value="1"/>
</dbReference>
<dbReference type="InterPro" id="IPR011978">
    <property type="entry name" value="YgfB-like"/>
</dbReference>
<organism evidence="2 3">
    <name type="scientific">Aliikangiella maris</name>
    <dbReference type="NCBI Taxonomy" id="3162458"/>
    <lineage>
        <taxon>Bacteria</taxon>
        <taxon>Pseudomonadati</taxon>
        <taxon>Pseudomonadota</taxon>
        <taxon>Gammaproteobacteria</taxon>
        <taxon>Oceanospirillales</taxon>
        <taxon>Pleioneaceae</taxon>
        <taxon>Aliikangiella</taxon>
    </lineage>
</organism>
<gene>
    <name evidence="2" type="ORF">ABVT43_13500</name>
</gene>
<proteinExistence type="inferred from homology"/>
<evidence type="ECO:0000256" key="1">
    <source>
        <dbReference type="ARBA" id="ARBA00038308"/>
    </source>
</evidence>
<dbReference type="RefSeq" id="WP_353896735.1">
    <property type="nucleotide sequence ID" value="NZ_JBEVCJ010000017.1"/>
</dbReference>
<dbReference type="EMBL" id="JBEVCJ010000017">
    <property type="protein sequence ID" value="MET1256150.1"/>
    <property type="molecule type" value="Genomic_DNA"/>
</dbReference>
<sequence>MLEPDYEEIESILADEECETSATQIQAIFCGMFAGGYSPDATNWVKTLEDMTNQSHTFSSSALNALKQMFSWTAQMMLKHDELTPMLLPDDGYPPIDILEALTEWCQGFLLGFGLESSEQSIENDEVKESLIDLADISNLALEAKDDEETREALFTLIEHIKVATQIIHWEMVLKNQTQTIEPNTTLH</sequence>
<dbReference type="InterPro" id="IPR036255">
    <property type="entry name" value="YgfB-like_sf"/>
</dbReference>
<comment type="caution">
    <text evidence="2">The sequence shown here is derived from an EMBL/GenBank/DDBJ whole genome shotgun (WGS) entry which is preliminary data.</text>
</comment>
<protein>
    <submittedName>
        <fullName evidence="2">UPF0149 family protein</fullName>
    </submittedName>
</protein>
<evidence type="ECO:0000313" key="3">
    <source>
        <dbReference type="Proteomes" id="UP001548189"/>
    </source>
</evidence>
<reference evidence="2 3" key="1">
    <citation type="submission" date="2024-06" db="EMBL/GenBank/DDBJ databases">
        <authorList>
            <person name="Li F."/>
        </authorList>
    </citation>
    <scope>NUCLEOTIDE SEQUENCE [LARGE SCALE GENOMIC DNA]</scope>
    <source>
        <strain evidence="2 3">GXAS 311</strain>
    </source>
</reference>
<keyword evidence="3" id="KW-1185">Reference proteome</keyword>
<dbReference type="PANTHER" id="PTHR37528">
    <property type="entry name" value="UPF0149 PROTEIN YGFB"/>
    <property type="match status" value="1"/>
</dbReference>
<dbReference type="SUPFAM" id="SSF101327">
    <property type="entry name" value="YgfB-like"/>
    <property type="match status" value="1"/>
</dbReference>
<evidence type="ECO:0000313" key="2">
    <source>
        <dbReference type="EMBL" id="MET1256150.1"/>
    </source>
</evidence>
<comment type="similarity">
    <text evidence="1">Belongs to the UPF0149 family.</text>
</comment>
<accession>A0ABV2BW51</accession>
<dbReference type="Proteomes" id="UP001548189">
    <property type="component" value="Unassembled WGS sequence"/>
</dbReference>